<dbReference type="SMART" id="SM00260">
    <property type="entry name" value="CheW"/>
    <property type="match status" value="1"/>
</dbReference>
<dbReference type="KEGG" id="pur:AOC03_04575"/>
<dbReference type="InterPro" id="IPR002545">
    <property type="entry name" value="CheW-lke_dom"/>
</dbReference>
<protein>
    <submittedName>
        <fullName evidence="2">Chemotaxis protein CheW</fullName>
    </submittedName>
</protein>
<dbReference type="Pfam" id="PF01584">
    <property type="entry name" value="CheW"/>
    <property type="match status" value="1"/>
</dbReference>
<dbReference type="RefSeq" id="WP_062533804.1">
    <property type="nucleotide sequence ID" value="NZ_CP012678.1"/>
</dbReference>
<dbReference type="Proteomes" id="UP000059847">
    <property type="component" value="Chromosome"/>
</dbReference>
<evidence type="ECO:0000313" key="2">
    <source>
        <dbReference type="EMBL" id="ALF59418.1"/>
    </source>
</evidence>
<dbReference type="GO" id="GO:0005829">
    <property type="term" value="C:cytosol"/>
    <property type="evidence" value="ECO:0007669"/>
    <property type="project" value="TreeGrafter"/>
</dbReference>
<dbReference type="STRING" id="45610.AOC03_04575"/>
<evidence type="ECO:0000313" key="3">
    <source>
        <dbReference type="Proteomes" id="UP000059847"/>
    </source>
</evidence>
<accession>A0A0M5MJE0</accession>
<dbReference type="SUPFAM" id="SSF50341">
    <property type="entry name" value="CheW-like"/>
    <property type="match status" value="1"/>
</dbReference>
<dbReference type="PROSITE" id="PS50851">
    <property type="entry name" value="CHEW"/>
    <property type="match status" value="1"/>
</dbReference>
<dbReference type="OrthoDB" id="5298045at2"/>
<gene>
    <name evidence="2" type="ORF">AOC03_04575</name>
</gene>
<dbReference type="Gene3D" id="2.40.50.180">
    <property type="entry name" value="CheA-289, Domain 4"/>
    <property type="match status" value="1"/>
</dbReference>
<dbReference type="PANTHER" id="PTHR22617:SF43">
    <property type="entry name" value="PROTEIN PILI"/>
    <property type="match status" value="1"/>
</dbReference>
<dbReference type="Gene3D" id="2.30.30.40">
    <property type="entry name" value="SH3 Domains"/>
    <property type="match status" value="1"/>
</dbReference>
<dbReference type="AlphaFoldDB" id="A0A0M5MJE0"/>
<dbReference type="InterPro" id="IPR036061">
    <property type="entry name" value="CheW-like_dom_sf"/>
</dbReference>
<dbReference type="InterPro" id="IPR039315">
    <property type="entry name" value="CheW"/>
</dbReference>
<name>A0A0M5MJE0_9GAMM</name>
<keyword evidence="3" id="KW-1185">Reference proteome</keyword>
<evidence type="ECO:0000259" key="1">
    <source>
        <dbReference type="PROSITE" id="PS50851"/>
    </source>
</evidence>
<sequence length="176" mass="19917">MASRGFIELLRLADLAKARKSGRQGGQGADWRGVVFEIGGQRLVAPLGEISEVLMMPEYTSMPLVQPWLVGIANVRGRLLPLTDLAKFLHIPSRSRQMSQRKVLVIDHQSTFVGLLVDKVLGIEQFTRREYRAESIHIDSPFAPYNHGKFLKNEQDWFIFMPSLLAQDPRYVDAAI</sequence>
<dbReference type="PANTHER" id="PTHR22617">
    <property type="entry name" value="CHEMOTAXIS SENSOR HISTIDINE KINASE-RELATED"/>
    <property type="match status" value="1"/>
</dbReference>
<dbReference type="GO" id="GO:0007165">
    <property type="term" value="P:signal transduction"/>
    <property type="evidence" value="ECO:0007669"/>
    <property type="project" value="InterPro"/>
</dbReference>
<reference evidence="2 3" key="1">
    <citation type="submission" date="2015-09" db="EMBL/GenBank/DDBJ databases">
        <title>Complete genome of Psychrobacter urativorans R10.10B.</title>
        <authorList>
            <person name="See-Too W.S."/>
            <person name="Chan K.G."/>
        </authorList>
    </citation>
    <scope>NUCLEOTIDE SEQUENCE [LARGE SCALE GENOMIC DNA]</scope>
    <source>
        <strain evidence="2 3">R10.10B</strain>
    </source>
</reference>
<dbReference type="GO" id="GO:0006935">
    <property type="term" value="P:chemotaxis"/>
    <property type="evidence" value="ECO:0007669"/>
    <property type="project" value="InterPro"/>
</dbReference>
<dbReference type="EMBL" id="CP012678">
    <property type="protein sequence ID" value="ALF59418.1"/>
    <property type="molecule type" value="Genomic_DNA"/>
</dbReference>
<feature type="domain" description="CheW-like" evidence="1">
    <location>
        <begin position="30"/>
        <end position="171"/>
    </location>
</feature>
<proteinExistence type="predicted"/>
<organism evidence="2 3">
    <name type="scientific">Psychrobacter urativorans</name>
    <dbReference type="NCBI Taxonomy" id="45610"/>
    <lineage>
        <taxon>Bacteria</taxon>
        <taxon>Pseudomonadati</taxon>
        <taxon>Pseudomonadota</taxon>
        <taxon>Gammaproteobacteria</taxon>
        <taxon>Moraxellales</taxon>
        <taxon>Moraxellaceae</taxon>
        <taxon>Psychrobacter</taxon>
    </lineage>
</organism>